<keyword evidence="4" id="KW-0547">Nucleotide-binding</keyword>
<dbReference type="SUPFAM" id="SSF52540">
    <property type="entry name" value="P-loop containing nucleoside triphosphate hydrolases"/>
    <property type="match status" value="1"/>
</dbReference>
<evidence type="ECO:0000313" key="11">
    <source>
        <dbReference type="EMBL" id="PNR58381.1"/>
    </source>
</evidence>
<dbReference type="Gene3D" id="3.40.50.300">
    <property type="entry name" value="P-loop containing nucleotide triphosphate hydrolases"/>
    <property type="match status" value="1"/>
</dbReference>
<dbReference type="InterPro" id="IPR043926">
    <property type="entry name" value="ABCG_dom"/>
</dbReference>
<dbReference type="InterPro" id="IPR003439">
    <property type="entry name" value="ABC_transporter-like_ATP-bd"/>
</dbReference>
<dbReference type="FunCoup" id="A0A2K1KX83">
    <property type="interactions" value="44"/>
</dbReference>
<dbReference type="OMA" id="EYSHLEN"/>
<feature type="transmembrane region" description="Helical" evidence="9">
    <location>
        <begin position="530"/>
        <end position="551"/>
    </location>
</feature>
<keyword evidence="3 9" id="KW-0812">Transmembrane</keyword>
<evidence type="ECO:0000256" key="1">
    <source>
        <dbReference type="ARBA" id="ARBA00004141"/>
    </source>
</evidence>
<reference evidence="12" key="3">
    <citation type="submission" date="2020-12" db="UniProtKB">
        <authorList>
            <consortium name="EnsemblPlants"/>
        </authorList>
    </citation>
    <scope>IDENTIFICATION</scope>
</reference>
<accession>A0A2K1KX83</accession>
<dbReference type="InterPro" id="IPR013525">
    <property type="entry name" value="ABC2_TM"/>
</dbReference>
<dbReference type="AlphaFoldDB" id="A0A2K1KX83"/>
<feature type="transmembrane region" description="Helical" evidence="9">
    <location>
        <begin position="494"/>
        <end position="518"/>
    </location>
</feature>
<dbReference type="PaxDb" id="3218-PP1S112_116V6.1"/>
<dbReference type="EnsemblPlants" id="Pp3c3_34730V3.1">
    <property type="protein sequence ID" value="PAC:32944272.CDS.1"/>
    <property type="gene ID" value="Pp3c3_34730"/>
</dbReference>
<evidence type="ECO:0000256" key="9">
    <source>
        <dbReference type="SAM" id="Phobius"/>
    </source>
</evidence>
<evidence type="ECO:0000256" key="5">
    <source>
        <dbReference type="ARBA" id="ARBA00022840"/>
    </source>
</evidence>
<feature type="region of interest" description="Disordered" evidence="8">
    <location>
        <begin position="368"/>
        <end position="389"/>
    </location>
</feature>
<dbReference type="PROSITE" id="PS00211">
    <property type="entry name" value="ABC_TRANSPORTER_1"/>
    <property type="match status" value="1"/>
</dbReference>
<evidence type="ECO:0000256" key="6">
    <source>
        <dbReference type="ARBA" id="ARBA00022989"/>
    </source>
</evidence>
<reference evidence="11 13" key="1">
    <citation type="journal article" date="2008" name="Science">
        <title>The Physcomitrella genome reveals evolutionary insights into the conquest of land by plants.</title>
        <authorList>
            <person name="Rensing S."/>
            <person name="Lang D."/>
            <person name="Zimmer A."/>
            <person name="Terry A."/>
            <person name="Salamov A."/>
            <person name="Shapiro H."/>
            <person name="Nishiyama T."/>
            <person name="Perroud P.-F."/>
            <person name="Lindquist E."/>
            <person name="Kamisugi Y."/>
            <person name="Tanahashi T."/>
            <person name="Sakakibara K."/>
            <person name="Fujita T."/>
            <person name="Oishi K."/>
            <person name="Shin-I T."/>
            <person name="Kuroki Y."/>
            <person name="Toyoda A."/>
            <person name="Suzuki Y."/>
            <person name="Hashimoto A."/>
            <person name="Yamaguchi K."/>
            <person name="Sugano A."/>
            <person name="Kohara Y."/>
            <person name="Fujiyama A."/>
            <person name="Anterola A."/>
            <person name="Aoki S."/>
            <person name="Ashton N."/>
            <person name="Barbazuk W.B."/>
            <person name="Barker E."/>
            <person name="Bennetzen J."/>
            <person name="Bezanilla M."/>
            <person name="Blankenship R."/>
            <person name="Cho S.H."/>
            <person name="Dutcher S."/>
            <person name="Estelle M."/>
            <person name="Fawcett J.A."/>
            <person name="Gundlach H."/>
            <person name="Hanada K."/>
            <person name="Heyl A."/>
            <person name="Hicks K.A."/>
            <person name="Hugh J."/>
            <person name="Lohr M."/>
            <person name="Mayer K."/>
            <person name="Melkozernov A."/>
            <person name="Murata T."/>
            <person name="Nelson D."/>
            <person name="Pils B."/>
            <person name="Prigge M."/>
            <person name="Reiss B."/>
            <person name="Renner T."/>
            <person name="Rombauts S."/>
            <person name="Rushton P."/>
            <person name="Sanderfoot A."/>
            <person name="Schween G."/>
            <person name="Shiu S.-H."/>
            <person name="Stueber K."/>
            <person name="Theodoulou F.L."/>
            <person name="Tu H."/>
            <person name="Van de Peer Y."/>
            <person name="Verrier P.J."/>
            <person name="Waters E."/>
            <person name="Wood A."/>
            <person name="Yang L."/>
            <person name="Cove D."/>
            <person name="Cuming A."/>
            <person name="Hasebe M."/>
            <person name="Lucas S."/>
            <person name="Mishler D.B."/>
            <person name="Reski R."/>
            <person name="Grigoriev I."/>
            <person name="Quatrano R.S."/>
            <person name="Boore J.L."/>
        </authorList>
    </citation>
    <scope>NUCLEOTIDE SEQUENCE [LARGE SCALE GENOMIC DNA]</scope>
    <source>
        <strain evidence="12 13">cv. Gransden 2004</strain>
    </source>
</reference>
<organism evidence="11">
    <name type="scientific">Physcomitrium patens</name>
    <name type="common">Spreading-leaved earth moss</name>
    <name type="synonym">Physcomitrella patens</name>
    <dbReference type="NCBI Taxonomy" id="3218"/>
    <lineage>
        <taxon>Eukaryota</taxon>
        <taxon>Viridiplantae</taxon>
        <taxon>Streptophyta</taxon>
        <taxon>Embryophyta</taxon>
        <taxon>Bryophyta</taxon>
        <taxon>Bryophytina</taxon>
        <taxon>Bryopsida</taxon>
        <taxon>Funariidae</taxon>
        <taxon>Funariales</taxon>
        <taxon>Funariaceae</taxon>
        <taxon>Physcomitrium</taxon>
    </lineage>
</organism>
<proteinExistence type="predicted"/>
<dbReference type="KEGG" id="ppp:112280713"/>
<dbReference type="SMART" id="SM00382">
    <property type="entry name" value="AAA"/>
    <property type="match status" value="1"/>
</dbReference>
<feature type="transmembrane region" description="Helical" evidence="9">
    <location>
        <begin position="558"/>
        <end position="581"/>
    </location>
</feature>
<keyword evidence="5" id="KW-0067">ATP-binding</keyword>
<dbReference type="PROSITE" id="PS50893">
    <property type="entry name" value="ABC_TRANSPORTER_2"/>
    <property type="match status" value="1"/>
</dbReference>
<dbReference type="GO" id="GO:0140359">
    <property type="term" value="F:ABC-type transporter activity"/>
    <property type="evidence" value="ECO:0007669"/>
    <property type="project" value="InterPro"/>
</dbReference>
<dbReference type="GO" id="GO:0016887">
    <property type="term" value="F:ATP hydrolysis activity"/>
    <property type="evidence" value="ECO:0007669"/>
    <property type="project" value="InterPro"/>
</dbReference>
<dbReference type="GeneID" id="112280713"/>
<dbReference type="Pfam" id="PF01061">
    <property type="entry name" value="ABC2_membrane"/>
    <property type="match status" value="1"/>
</dbReference>
<evidence type="ECO:0000256" key="2">
    <source>
        <dbReference type="ARBA" id="ARBA00022448"/>
    </source>
</evidence>
<dbReference type="EMBL" id="ABEU02000003">
    <property type="protein sequence ID" value="PNR58381.1"/>
    <property type="molecule type" value="Genomic_DNA"/>
</dbReference>
<dbReference type="InterPro" id="IPR003593">
    <property type="entry name" value="AAA+_ATPase"/>
</dbReference>
<feature type="domain" description="ABC transporter" evidence="10">
    <location>
        <begin position="61"/>
        <end position="322"/>
    </location>
</feature>
<dbReference type="InterPro" id="IPR017871">
    <property type="entry name" value="ABC_transporter-like_CS"/>
</dbReference>
<keyword evidence="6 9" id="KW-1133">Transmembrane helix</keyword>
<dbReference type="InterPro" id="IPR027417">
    <property type="entry name" value="P-loop_NTPase"/>
</dbReference>
<dbReference type="GO" id="GO:0055085">
    <property type="term" value="P:transmembrane transport"/>
    <property type="evidence" value="ECO:0000318"/>
    <property type="project" value="GO_Central"/>
</dbReference>
<gene>
    <name evidence="12" type="primary">LOC112280713</name>
    <name evidence="11" type="ORF">PHYPA_005376</name>
</gene>
<reference evidence="11 13" key="2">
    <citation type="journal article" date="2018" name="Plant J.">
        <title>The Physcomitrella patens chromosome-scale assembly reveals moss genome structure and evolution.</title>
        <authorList>
            <person name="Lang D."/>
            <person name="Ullrich K.K."/>
            <person name="Murat F."/>
            <person name="Fuchs J."/>
            <person name="Jenkins J."/>
            <person name="Haas F.B."/>
            <person name="Piednoel M."/>
            <person name="Gundlach H."/>
            <person name="Van Bel M."/>
            <person name="Meyberg R."/>
            <person name="Vives C."/>
            <person name="Morata J."/>
            <person name="Symeonidi A."/>
            <person name="Hiss M."/>
            <person name="Muchero W."/>
            <person name="Kamisugi Y."/>
            <person name="Saleh O."/>
            <person name="Blanc G."/>
            <person name="Decker E.L."/>
            <person name="van Gessel N."/>
            <person name="Grimwood J."/>
            <person name="Hayes R.D."/>
            <person name="Graham S.W."/>
            <person name="Gunter L.E."/>
            <person name="McDaniel S.F."/>
            <person name="Hoernstein S.N.W."/>
            <person name="Larsson A."/>
            <person name="Li F.W."/>
            <person name="Perroud P.F."/>
            <person name="Phillips J."/>
            <person name="Ranjan P."/>
            <person name="Rokshar D.S."/>
            <person name="Rothfels C.J."/>
            <person name="Schneider L."/>
            <person name="Shu S."/>
            <person name="Stevenson D.W."/>
            <person name="Thummler F."/>
            <person name="Tillich M."/>
            <person name="Villarreal Aguilar J.C."/>
            <person name="Widiez T."/>
            <person name="Wong G.K."/>
            <person name="Wymore A."/>
            <person name="Zhang Y."/>
            <person name="Zimmer A.D."/>
            <person name="Quatrano R.S."/>
            <person name="Mayer K.F.X."/>
            <person name="Goodstein D."/>
            <person name="Casacuberta J.M."/>
            <person name="Vandepoele K."/>
            <person name="Reski R."/>
            <person name="Cuming A.C."/>
            <person name="Tuskan G.A."/>
            <person name="Maumus F."/>
            <person name="Salse J."/>
            <person name="Schmutz J."/>
            <person name="Rensing S.A."/>
        </authorList>
    </citation>
    <scope>NUCLEOTIDE SEQUENCE [LARGE SCALE GENOMIC DNA]</scope>
    <source>
        <strain evidence="12 13">cv. Gransden 2004</strain>
    </source>
</reference>
<name>A0A2K1KX83_PHYPA</name>
<sequence>MADFERRRDGPRSNHVVCCCTGTCTGVKSSRCGDKPYVKSSQVATLPSQSPSPARNKTYTLELCDLSYKIVNTKRETNGAKGEMSAPFNTKGSKYILKHITFDARPGEVMAVAGPSGAGKSTLLEVLAGKIRPSSPSTSILVNGHPMDRQHFRRISGYVMQDDALFPMLTVRETLIYSARLRLPSVVPMTEKAARVEALMAELGLSHVAGSRIGNESIRGVSGGERRRVSIGVDLIHDPAVLILDEPTSGLDSAAALHVCSMLRAMAVSRNRTIILSIHQPGYRILQLFHAVLIMAQGSVVHHGSLDLLTQRLKAAGHSIPAQVNVLEYAIDSIDALDQTDRSSIFSVRGKTDLPILTLQELFELEPSRPTTPMTTNSNSTSPSHDEGTDKINFANSRCKEIAILSHRFLKNVIRTKQLLTARTIQALGCGCGLGTIYLHMGFGTPGMQKRVGFLAFTLTFLLTSSIEVLPIFLEERNILTRETSRGAYRVSSYVLSSTLVFLPFLLFIALLYAGPVYYLVGLAPQVDAFLFFLLVIWLILVTANSFVSFFSALVSNFIMGNTIVTGVMGAFFLFSGYFIAKDYMPKYWLFAHYLSLFKYPLDALLINEYSHVRDKCFGPVYGGKCFVTGQNVLENMFLDRENKWMDVGIMVGFAVVYRILSFVALHYRLVKRRK</sequence>
<evidence type="ECO:0000259" key="10">
    <source>
        <dbReference type="PROSITE" id="PS50893"/>
    </source>
</evidence>
<dbReference type="PANTHER" id="PTHR48041">
    <property type="entry name" value="ABC TRANSPORTER G FAMILY MEMBER 28"/>
    <property type="match status" value="1"/>
</dbReference>
<dbReference type="Pfam" id="PF00005">
    <property type="entry name" value="ABC_tran"/>
    <property type="match status" value="1"/>
</dbReference>
<keyword evidence="2" id="KW-0813">Transport</keyword>
<dbReference type="InterPro" id="IPR050352">
    <property type="entry name" value="ABCG_transporters"/>
</dbReference>
<evidence type="ECO:0000256" key="8">
    <source>
        <dbReference type="SAM" id="MobiDB-lite"/>
    </source>
</evidence>
<dbReference type="PANTHER" id="PTHR48041:SF100">
    <property type="entry name" value="ABC TRANSPORTER-LIKE"/>
    <property type="match status" value="1"/>
</dbReference>
<evidence type="ECO:0000256" key="3">
    <source>
        <dbReference type="ARBA" id="ARBA00022692"/>
    </source>
</evidence>
<dbReference type="EnsemblPlants" id="Pp3c3_34730V3.2">
    <property type="protein sequence ID" value="PAC:32944273.CDS.1"/>
    <property type="gene ID" value="Pp3c3_34730"/>
</dbReference>
<keyword evidence="13" id="KW-1185">Reference proteome</keyword>
<feature type="compositionally biased region" description="Low complexity" evidence="8">
    <location>
        <begin position="368"/>
        <end position="383"/>
    </location>
</feature>
<feature type="transmembrane region" description="Helical" evidence="9">
    <location>
        <begin position="648"/>
        <end position="668"/>
    </location>
</feature>
<keyword evidence="7 9" id="KW-0472">Membrane</keyword>
<dbReference type="OrthoDB" id="66620at2759"/>
<comment type="subcellular location">
    <subcellularLocation>
        <location evidence="1">Membrane</location>
        <topology evidence="1">Multi-pass membrane protein</topology>
    </subcellularLocation>
</comment>
<evidence type="ECO:0000313" key="12">
    <source>
        <dbReference type="EnsemblPlants" id="PAC:32944272.CDS.1"/>
    </source>
</evidence>
<evidence type="ECO:0000313" key="13">
    <source>
        <dbReference type="Proteomes" id="UP000006727"/>
    </source>
</evidence>
<evidence type="ECO:0000256" key="4">
    <source>
        <dbReference type="ARBA" id="ARBA00022741"/>
    </source>
</evidence>
<evidence type="ECO:0000256" key="7">
    <source>
        <dbReference type="ARBA" id="ARBA00023136"/>
    </source>
</evidence>
<feature type="transmembrane region" description="Helical" evidence="9">
    <location>
        <begin position="452"/>
        <end position="474"/>
    </location>
</feature>
<dbReference type="Gramene" id="Pp3c3_34730V3.1">
    <property type="protein sequence ID" value="PAC:32944272.CDS.1"/>
    <property type="gene ID" value="Pp3c3_34730"/>
</dbReference>
<dbReference type="Pfam" id="PF19055">
    <property type="entry name" value="ABC2_membrane_7"/>
    <property type="match status" value="1"/>
</dbReference>
<dbReference type="RefSeq" id="XP_024372303.1">
    <property type="nucleotide sequence ID" value="XM_024516535.2"/>
</dbReference>
<dbReference type="GO" id="GO:0042626">
    <property type="term" value="F:ATPase-coupled transmembrane transporter activity"/>
    <property type="evidence" value="ECO:0000318"/>
    <property type="project" value="GO_Central"/>
</dbReference>
<dbReference type="GO" id="GO:0016020">
    <property type="term" value="C:membrane"/>
    <property type="evidence" value="ECO:0000318"/>
    <property type="project" value="GO_Central"/>
</dbReference>
<dbReference type="Gramene" id="Pp3c3_34730V3.2">
    <property type="protein sequence ID" value="PAC:32944273.CDS.1"/>
    <property type="gene ID" value="Pp3c3_34730"/>
</dbReference>
<dbReference type="GO" id="GO:0005524">
    <property type="term" value="F:ATP binding"/>
    <property type="evidence" value="ECO:0007669"/>
    <property type="project" value="UniProtKB-KW"/>
</dbReference>
<protein>
    <recommendedName>
        <fullName evidence="10">ABC transporter domain-containing protein</fullName>
    </recommendedName>
</protein>
<dbReference type="FunFam" id="3.40.50.300:FF:001644">
    <property type="entry name" value="ABC transporter G family member 5"/>
    <property type="match status" value="1"/>
</dbReference>
<dbReference type="Proteomes" id="UP000006727">
    <property type="component" value="Chromosome 3"/>
</dbReference>